<evidence type="ECO:0000313" key="1">
    <source>
        <dbReference type="EMBL" id="KAH7089694.1"/>
    </source>
</evidence>
<sequence>MSKPKILIVGCGAVGLSHGYHLAAGADITFLVRPGRKPAFQPPKKLYDYKEDALHAFENYRVIESPSEVADEDFLFVFDTLDGHTARSAGGRATLKAVGDLIRDHTETFVLYDAIGLDMEEHYATTMGISKERLILVMSMLAHQPTKVISLPATANTELTAQADMFYVANFGDKKVLGVPNTRPKLVKIIGEAYSKHSAYGIRVLPAFVGRSAIMVGMLQLLAASVDGFPPLKGMRANSELWKLLIKGQGEILSLPRFGWGGWLSSWLIGSWVTAKTIEGPVEGAKPLPFYEFNAFHHGAKVIKQDIAVIEEVIAEGEKSKHEMPACREICRRAAARAEEKGLLS</sequence>
<dbReference type="EMBL" id="JAGMVJ010000006">
    <property type="protein sequence ID" value="KAH7089694.1"/>
    <property type="molecule type" value="Genomic_DNA"/>
</dbReference>
<protein>
    <submittedName>
        <fullName evidence="1">Ketopantoate reductase ApbA/PanE domain-containing protein</fullName>
    </submittedName>
</protein>
<dbReference type="Proteomes" id="UP000813461">
    <property type="component" value="Unassembled WGS sequence"/>
</dbReference>
<name>A0A8K0RBG5_9PLEO</name>
<keyword evidence="2" id="KW-1185">Reference proteome</keyword>
<accession>A0A8K0RBG5</accession>
<gene>
    <name evidence="1" type="ORF">FB567DRAFT_521326</name>
</gene>
<dbReference type="AlphaFoldDB" id="A0A8K0RBG5"/>
<dbReference type="OrthoDB" id="3753531at2759"/>
<proteinExistence type="predicted"/>
<organism evidence="1 2">
    <name type="scientific">Paraphoma chrysanthemicola</name>
    <dbReference type="NCBI Taxonomy" id="798071"/>
    <lineage>
        <taxon>Eukaryota</taxon>
        <taxon>Fungi</taxon>
        <taxon>Dikarya</taxon>
        <taxon>Ascomycota</taxon>
        <taxon>Pezizomycotina</taxon>
        <taxon>Dothideomycetes</taxon>
        <taxon>Pleosporomycetidae</taxon>
        <taxon>Pleosporales</taxon>
        <taxon>Pleosporineae</taxon>
        <taxon>Phaeosphaeriaceae</taxon>
        <taxon>Paraphoma</taxon>
    </lineage>
</organism>
<evidence type="ECO:0000313" key="2">
    <source>
        <dbReference type="Proteomes" id="UP000813461"/>
    </source>
</evidence>
<reference evidence="1" key="1">
    <citation type="journal article" date="2021" name="Nat. Commun.">
        <title>Genetic determinants of endophytism in the Arabidopsis root mycobiome.</title>
        <authorList>
            <person name="Mesny F."/>
            <person name="Miyauchi S."/>
            <person name="Thiergart T."/>
            <person name="Pickel B."/>
            <person name="Atanasova L."/>
            <person name="Karlsson M."/>
            <person name="Huettel B."/>
            <person name="Barry K.W."/>
            <person name="Haridas S."/>
            <person name="Chen C."/>
            <person name="Bauer D."/>
            <person name="Andreopoulos W."/>
            <person name="Pangilinan J."/>
            <person name="LaButti K."/>
            <person name="Riley R."/>
            <person name="Lipzen A."/>
            <person name="Clum A."/>
            <person name="Drula E."/>
            <person name="Henrissat B."/>
            <person name="Kohler A."/>
            <person name="Grigoriev I.V."/>
            <person name="Martin F.M."/>
            <person name="Hacquard S."/>
        </authorList>
    </citation>
    <scope>NUCLEOTIDE SEQUENCE</scope>
    <source>
        <strain evidence="1">MPI-SDFR-AT-0120</strain>
    </source>
</reference>
<dbReference type="Gene3D" id="3.40.50.720">
    <property type="entry name" value="NAD(P)-binding Rossmann-like Domain"/>
    <property type="match status" value="1"/>
</dbReference>
<comment type="caution">
    <text evidence="1">The sequence shown here is derived from an EMBL/GenBank/DDBJ whole genome shotgun (WGS) entry which is preliminary data.</text>
</comment>